<comment type="catalytic activity">
    <reaction evidence="7 8">
        <text>cytidine(34) in tRNA(Ile2) + L-lysine + ATP = lysidine(34) in tRNA(Ile2) + AMP + diphosphate + H(+)</text>
        <dbReference type="Rhea" id="RHEA:43744"/>
        <dbReference type="Rhea" id="RHEA-COMP:10625"/>
        <dbReference type="Rhea" id="RHEA-COMP:10670"/>
        <dbReference type="ChEBI" id="CHEBI:15378"/>
        <dbReference type="ChEBI" id="CHEBI:30616"/>
        <dbReference type="ChEBI" id="CHEBI:32551"/>
        <dbReference type="ChEBI" id="CHEBI:33019"/>
        <dbReference type="ChEBI" id="CHEBI:82748"/>
        <dbReference type="ChEBI" id="CHEBI:83665"/>
        <dbReference type="ChEBI" id="CHEBI:456215"/>
        <dbReference type="EC" id="6.3.4.19"/>
    </reaction>
</comment>
<dbReference type="HAMAP" id="MF_01161">
    <property type="entry name" value="tRNA_Ile_lys_synt"/>
    <property type="match status" value="1"/>
</dbReference>
<keyword evidence="4 8" id="KW-0819">tRNA processing</keyword>
<dbReference type="EMBL" id="FOOX01000013">
    <property type="protein sequence ID" value="SFH00073.1"/>
    <property type="molecule type" value="Genomic_DNA"/>
</dbReference>
<dbReference type="PANTHER" id="PTHR43033:SF1">
    <property type="entry name" value="TRNA(ILE)-LYSIDINE SYNTHASE-RELATED"/>
    <property type="match status" value="1"/>
</dbReference>
<comment type="subcellular location">
    <subcellularLocation>
        <location evidence="1 8">Cytoplasm</location>
    </subcellularLocation>
</comment>
<dbReference type="AlphaFoldDB" id="A0A1I2WFJ8"/>
<dbReference type="Pfam" id="PF01171">
    <property type="entry name" value="ATP_bind_3"/>
    <property type="match status" value="1"/>
</dbReference>
<dbReference type="SUPFAM" id="SSF52402">
    <property type="entry name" value="Adenine nucleotide alpha hydrolases-like"/>
    <property type="match status" value="1"/>
</dbReference>
<dbReference type="InterPro" id="IPR011063">
    <property type="entry name" value="TilS/TtcA_N"/>
</dbReference>
<dbReference type="Pfam" id="PF11734">
    <property type="entry name" value="TilS_C"/>
    <property type="match status" value="1"/>
</dbReference>
<protein>
    <recommendedName>
        <fullName evidence="8">tRNA(Ile)-lysidine synthase</fullName>
        <ecNumber evidence="8">6.3.4.19</ecNumber>
    </recommendedName>
    <alternativeName>
        <fullName evidence="8">tRNA(Ile)-2-lysyl-cytidine synthase</fullName>
    </alternativeName>
    <alternativeName>
        <fullName evidence="8">tRNA(Ile)-lysidine synthetase</fullName>
    </alternativeName>
</protein>
<evidence type="ECO:0000256" key="2">
    <source>
        <dbReference type="ARBA" id="ARBA00022490"/>
    </source>
</evidence>
<evidence type="ECO:0000256" key="7">
    <source>
        <dbReference type="ARBA" id="ARBA00048539"/>
    </source>
</evidence>
<dbReference type="InterPro" id="IPR012795">
    <property type="entry name" value="tRNA_Ile_lys_synt_N"/>
</dbReference>
<dbReference type="PANTHER" id="PTHR43033">
    <property type="entry name" value="TRNA(ILE)-LYSIDINE SYNTHASE-RELATED"/>
    <property type="match status" value="1"/>
</dbReference>
<dbReference type="Gene3D" id="1.20.59.20">
    <property type="match status" value="1"/>
</dbReference>
<dbReference type="NCBIfam" id="TIGR02433">
    <property type="entry name" value="lysidine_TilS_C"/>
    <property type="match status" value="1"/>
</dbReference>
<evidence type="ECO:0000256" key="5">
    <source>
        <dbReference type="ARBA" id="ARBA00022741"/>
    </source>
</evidence>
<evidence type="ECO:0000256" key="1">
    <source>
        <dbReference type="ARBA" id="ARBA00004496"/>
    </source>
</evidence>
<dbReference type="STRING" id="341036.SAMN05660649_03476"/>
<comment type="similarity">
    <text evidence="8">Belongs to the tRNA(Ile)-lysidine synthase family.</text>
</comment>
<comment type="function">
    <text evidence="8">Ligates lysine onto the cytidine present at position 34 of the AUA codon-specific tRNA(Ile) that contains the anticodon CAU, in an ATP-dependent manner. Cytidine is converted to lysidine, thus changing the amino acid specificity of the tRNA from methionine to isoleucine.</text>
</comment>
<name>A0A1I2WFJ8_9FIRM</name>
<evidence type="ECO:0000256" key="3">
    <source>
        <dbReference type="ARBA" id="ARBA00022598"/>
    </source>
</evidence>
<sequence length="473" mass="53326">MPLIQLVAEKIKEHAMVTAGETIVVGVSGGADSVSLLHILYMLKDELKIKLVVAHLNHRFRGAEADADAKFVSELAERWHLEAYVESRDVPAYKNTRGVSAQVAAREVRYNFLSEVATKTGAARVALGHHADDQTETILLHFIRGTGTRGLRGMLPVRDNFFIRPLLTIRRKEIESYCKQHGLAYRHDASNDKSKYLRNRLRLELVPLLESQYNPNLIQAINRLGEIIREEDEYLDQQAGKAYRQAKLASGGGTVRLDRDRLLAIPLALRNRVIRMAWFEICGDSDDLEYKHINKVLEIIKGGGGYRQIALPRGVTCVKNYNLVEFTINHAKEAIPFYQYLINIPGITPIPEVGMSVGAQLLAREDVPELSGAEPWEAFLDYDSLSMPLVVRRRLNGDRFMPLGLDGTIKLKKFFIDNKIPVNIRNYIPLVVSGADIVWVAGQRPGDKWKVTDETITVLRLYINDYGKNSCIS</sequence>
<accession>A0A1I2WFJ8</accession>
<dbReference type="CDD" id="cd01992">
    <property type="entry name" value="TilS_N"/>
    <property type="match status" value="1"/>
</dbReference>
<evidence type="ECO:0000256" key="6">
    <source>
        <dbReference type="ARBA" id="ARBA00022840"/>
    </source>
</evidence>
<keyword evidence="6 8" id="KW-0067">ATP-binding</keyword>
<evidence type="ECO:0000313" key="10">
    <source>
        <dbReference type="EMBL" id="SFH00073.1"/>
    </source>
</evidence>
<dbReference type="Gene3D" id="3.40.50.620">
    <property type="entry name" value="HUPs"/>
    <property type="match status" value="1"/>
</dbReference>
<dbReference type="InterPro" id="IPR012796">
    <property type="entry name" value="Lysidine-tRNA-synth_C"/>
</dbReference>
<dbReference type="GO" id="GO:0032267">
    <property type="term" value="F:tRNA(Ile)-lysidine synthase activity"/>
    <property type="evidence" value="ECO:0007669"/>
    <property type="project" value="UniProtKB-EC"/>
</dbReference>
<dbReference type="InterPro" id="IPR012094">
    <property type="entry name" value="tRNA_Ile_lys_synt"/>
</dbReference>
<evidence type="ECO:0000259" key="9">
    <source>
        <dbReference type="SMART" id="SM00977"/>
    </source>
</evidence>
<dbReference type="Pfam" id="PF09179">
    <property type="entry name" value="TilS"/>
    <property type="match status" value="1"/>
</dbReference>
<dbReference type="InterPro" id="IPR014729">
    <property type="entry name" value="Rossmann-like_a/b/a_fold"/>
</dbReference>
<feature type="domain" description="Lysidine-tRNA(Ile) synthetase C-terminal" evidence="9">
    <location>
        <begin position="389"/>
        <end position="461"/>
    </location>
</feature>
<reference evidence="11" key="1">
    <citation type="submission" date="2016-10" db="EMBL/GenBank/DDBJ databases">
        <authorList>
            <person name="Varghese N."/>
            <person name="Submissions S."/>
        </authorList>
    </citation>
    <scope>NUCLEOTIDE SEQUENCE [LARGE SCALE GENOMIC DNA]</scope>
    <source>
        <strain evidence="11">DSM 17038</strain>
    </source>
</reference>
<dbReference type="OrthoDB" id="9807403at2"/>
<dbReference type="GO" id="GO:0005737">
    <property type="term" value="C:cytoplasm"/>
    <property type="evidence" value="ECO:0007669"/>
    <property type="project" value="UniProtKB-SubCell"/>
</dbReference>
<evidence type="ECO:0000313" key="11">
    <source>
        <dbReference type="Proteomes" id="UP000199337"/>
    </source>
</evidence>
<dbReference type="Proteomes" id="UP000199337">
    <property type="component" value="Unassembled WGS sequence"/>
</dbReference>
<keyword evidence="2 8" id="KW-0963">Cytoplasm</keyword>
<dbReference type="SUPFAM" id="SSF82829">
    <property type="entry name" value="MesJ substrate recognition domain-like"/>
    <property type="match status" value="1"/>
</dbReference>
<dbReference type="SMART" id="SM00977">
    <property type="entry name" value="TilS_C"/>
    <property type="match status" value="1"/>
</dbReference>
<evidence type="ECO:0000256" key="4">
    <source>
        <dbReference type="ARBA" id="ARBA00022694"/>
    </source>
</evidence>
<gene>
    <name evidence="8" type="primary">tilS</name>
    <name evidence="10" type="ORF">SAMN05660649_03476</name>
</gene>
<keyword evidence="5 8" id="KW-0547">Nucleotide-binding</keyword>
<feature type="binding site" evidence="8">
    <location>
        <begin position="28"/>
        <end position="33"/>
    </location>
    <ligand>
        <name>ATP</name>
        <dbReference type="ChEBI" id="CHEBI:30616"/>
    </ligand>
</feature>
<evidence type="ECO:0000256" key="8">
    <source>
        <dbReference type="HAMAP-Rule" id="MF_01161"/>
    </source>
</evidence>
<dbReference type="GO" id="GO:0006400">
    <property type="term" value="P:tRNA modification"/>
    <property type="evidence" value="ECO:0007669"/>
    <property type="project" value="UniProtKB-UniRule"/>
</dbReference>
<dbReference type="InterPro" id="IPR015262">
    <property type="entry name" value="tRNA_Ile_lys_synt_subst-bd"/>
</dbReference>
<dbReference type="NCBIfam" id="TIGR02432">
    <property type="entry name" value="lysidine_TilS_N"/>
    <property type="match status" value="1"/>
</dbReference>
<organism evidence="10 11">
    <name type="scientific">Desulfotruncus arcticus DSM 17038</name>
    <dbReference type="NCBI Taxonomy" id="1121424"/>
    <lineage>
        <taxon>Bacteria</taxon>
        <taxon>Bacillati</taxon>
        <taxon>Bacillota</taxon>
        <taxon>Clostridia</taxon>
        <taxon>Eubacteriales</taxon>
        <taxon>Desulfallaceae</taxon>
        <taxon>Desulfotruncus</taxon>
    </lineage>
</organism>
<proteinExistence type="inferred from homology"/>
<comment type="domain">
    <text evidence="8">The N-terminal region contains the highly conserved SGGXDS motif, predicted to be a P-loop motif involved in ATP binding.</text>
</comment>
<dbReference type="GO" id="GO:0005524">
    <property type="term" value="F:ATP binding"/>
    <property type="evidence" value="ECO:0007669"/>
    <property type="project" value="UniProtKB-UniRule"/>
</dbReference>
<keyword evidence="11" id="KW-1185">Reference proteome</keyword>
<keyword evidence="3 8" id="KW-0436">Ligase</keyword>
<dbReference type="EC" id="6.3.4.19" evidence="8"/>
<dbReference type="SUPFAM" id="SSF56037">
    <property type="entry name" value="PheT/TilS domain"/>
    <property type="match status" value="1"/>
</dbReference>